<feature type="domain" description="LIM zinc-binding" evidence="14">
    <location>
        <begin position="173"/>
        <end position="232"/>
    </location>
</feature>
<dbReference type="Gene3D" id="1.10.950.10">
    <property type="entry name" value="Villin headpiece domain"/>
    <property type="match status" value="1"/>
</dbReference>
<evidence type="ECO:0000256" key="9">
    <source>
        <dbReference type="ARBA" id="ARBA00065493"/>
    </source>
</evidence>
<feature type="domain" description="LIM zinc-binding" evidence="14">
    <location>
        <begin position="105"/>
        <end position="164"/>
    </location>
</feature>
<comment type="subcellular location">
    <subcellularLocation>
        <location evidence="1">Cytoplasm</location>
    </subcellularLocation>
</comment>
<evidence type="ECO:0000256" key="6">
    <source>
        <dbReference type="ARBA" id="ARBA00022833"/>
    </source>
</evidence>
<evidence type="ECO:0000259" key="14">
    <source>
        <dbReference type="PROSITE" id="PS50023"/>
    </source>
</evidence>
<evidence type="ECO:0000256" key="11">
    <source>
        <dbReference type="ARBA" id="ARBA00075723"/>
    </source>
</evidence>
<evidence type="ECO:0000256" key="10">
    <source>
        <dbReference type="ARBA" id="ARBA00071022"/>
    </source>
</evidence>
<dbReference type="InterPro" id="IPR003128">
    <property type="entry name" value="Villin_headpiece"/>
</dbReference>
<dbReference type="PANTHER" id="PTHR24213:SF6">
    <property type="entry name" value="ACTIN-BINDING LIM PROTEIN 2"/>
    <property type="match status" value="1"/>
</dbReference>
<dbReference type="Pfam" id="PF16182">
    <property type="entry name" value="AbLIM_anchor"/>
    <property type="match status" value="1"/>
</dbReference>
<evidence type="ECO:0000256" key="3">
    <source>
        <dbReference type="ARBA" id="ARBA00022553"/>
    </source>
</evidence>
<dbReference type="GO" id="GO:0015629">
    <property type="term" value="C:actin cytoskeleton"/>
    <property type="evidence" value="ECO:0007669"/>
    <property type="project" value="TreeGrafter"/>
</dbReference>
<dbReference type="Proteomes" id="UP001108240">
    <property type="component" value="Unplaced"/>
</dbReference>
<dbReference type="GO" id="GO:0030032">
    <property type="term" value="P:lamellipodium assembly"/>
    <property type="evidence" value="ECO:0007669"/>
    <property type="project" value="TreeGrafter"/>
</dbReference>
<comment type="subunit">
    <text evidence="9">Interacts with F-actin and ABRA.</text>
</comment>
<dbReference type="SMART" id="SM00153">
    <property type="entry name" value="VHP"/>
    <property type="match status" value="1"/>
</dbReference>
<dbReference type="GeneTree" id="ENSGT00950000182850"/>
<organism evidence="16 17">
    <name type="scientific">Cyprinus carpio carpio</name>
    <dbReference type="NCBI Taxonomy" id="630221"/>
    <lineage>
        <taxon>Eukaryota</taxon>
        <taxon>Metazoa</taxon>
        <taxon>Chordata</taxon>
        <taxon>Craniata</taxon>
        <taxon>Vertebrata</taxon>
        <taxon>Euteleostomi</taxon>
        <taxon>Actinopterygii</taxon>
        <taxon>Neopterygii</taxon>
        <taxon>Teleostei</taxon>
        <taxon>Ostariophysi</taxon>
        <taxon>Cypriniformes</taxon>
        <taxon>Cyprinidae</taxon>
        <taxon>Cyprininae</taxon>
        <taxon>Cyprinus</taxon>
    </lineage>
</organism>
<evidence type="ECO:0000256" key="12">
    <source>
        <dbReference type="PROSITE-ProRule" id="PRU00125"/>
    </source>
</evidence>
<dbReference type="Pfam" id="PF00412">
    <property type="entry name" value="LIM"/>
    <property type="match status" value="4"/>
</dbReference>
<evidence type="ECO:0000313" key="17">
    <source>
        <dbReference type="Proteomes" id="UP001108240"/>
    </source>
</evidence>
<dbReference type="GO" id="GO:0051015">
    <property type="term" value="F:actin filament binding"/>
    <property type="evidence" value="ECO:0007669"/>
    <property type="project" value="TreeGrafter"/>
</dbReference>
<reference evidence="16" key="1">
    <citation type="submission" date="2025-08" db="UniProtKB">
        <authorList>
            <consortium name="Ensembl"/>
        </authorList>
    </citation>
    <scope>IDENTIFICATION</scope>
</reference>
<dbReference type="PROSITE" id="PS00478">
    <property type="entry name" value="LIM_DOMAIN_1"/>
    <property type="match status" value="2"/>
</dbReference>
<evidence type="ECO:0000256" key="1">
    <source>
        <dbReference type="ARBA" id="ARBA00004496"/>
    </source>
</evidence>
<evidence type="ECO:0000256" key="8">
    <source>
        <dbReference type="ARBA" id="ARBA00060056"/>
    </source>
</evidence>
<keyword evidence="7 12" id="KW-0440">LIM domain</keyword>
<feature type="domain" description="LIM zinc-binding" evidence="14">
    <location>
        <begin position="45"/>
        <end position="104"/>
    </location>
</feature>
<dbReference type="InterPro" id="IPR051618">
    <property type="entry name" value="Actin-binding_LIM"/>
</dbReference>
<comment type="function">
    <text evidence="8">May act as scaffold protein. May stimulate ABRA activity and ABRA-dependent SRF transcriptional activity.</text>
</comment>
<dbReference type="CDD" id="cd09328">
    <property type="entry name" value="LIM2_abLIM"/>
    <property type="match status" value="1"/>
</dbReference>
<evidence type="ECO:0000256" key="2">
    <source>
        <dbReference type="ARBA" id="ARBA00022490"/>
    </source>
</evidence>
<dbReference type="AlphaFoldDB" id="A0A8C1E8Z7"/>
<dbReference type="Ensembl" id="ENSCCRT00000079275.2">
    <property type="protein sequence ID" value="ENSCCRP00000073165.2"/>
    <property type="gene ID" value="ENSCCRG00000058055.1"/>
</dbReference>
<proteinExistence type="predicted"/>
<dbReference type="FunFam" id="2.10.110.10:FF:000004">
    <property type="entry name" value="actin-binding LIM protein 1 isoform X1"/>
    <property type="match status" value="1"/>
</dbReference>
<dbReference type="CDD" id="cd09327">
    <property type="entry name" value="LIM1_abLIM"/>
    <property type="match status" value="1"/>
</dbReference>
<dbReference type="PROSITE" id="PS51089">
    <property type="entry name" value="HP"/>
    <property type="match status" value="1"/>
</dbReference>
<keyword evidence="5" id="KW-0677">Repeat</keyword>
<dbReference type="SUPFAM" id="SSF47050">
    <property type="entry name" value="VHP, Villin headpiece domain"/>
    <property type="match status" value="1"/>
</dbReference>
<reference evidence="16" key="2">
    <citation type="submission" date="2025-09" db="UniProtKB">
        <authorList>
            <consortium name="Ensembl"/>
        </authorList>
    </citation>
    <scope>IDENTIFICATION</scope>
</reference>
<dbReference type="GO" id="GO:0005737">
    <property type="term" value="C:cytoplasm"/>
    <property type="evidence" value="ECO:0007669"/>
    <property type="project" value="UniProtKB-SubCell"/>
</dbReference>
<keyword evidence="6 12" id="KW-0862">Zinc</keyword>
<dbReference type="FunFam" id="1.10.950.10:FF:000001">
    <property type="entry name" value="actin-binding LIM protein 1 isoform X2"/>
    <property type="match status" value="1"/>
</dbReference>
<dbReference type="InterPro" id="IPR032402">
    <property type="entry name" value="AbLIM_anchor"/>
</dbReference>
<dbReference type="GO" id="GO:0046872">
    <property type="term" value="F:metal ion binding"/>
    <property type="evidence" value="ECO:0007669"/>
    <property type="project" value="UniProtKB-KW"/>
</dbReference>
<feature type="compositionally biased region" description="Polar residues" evidence="13">
    <location>
        <begin position="410"/>
        <end position="444"/>
    </location>
</feature>
<dbReference type="CDD" id="cd09329">
    <property type="entry name" value="LIM3_abLIM"/>
    <property type="match status" value="1"/>
</dbReference>
<name>A0A8C1E8Z7_CYPCA</name>
<keyword evidence="17" id="KW-1185">Reference proteome</keyword>
<evidence type="ECO:0000259" key="15">
    <source>
        <dbReference type="PROSITE" id="PS51089"/>
    </source>
</evidence>
<evidence type="ECO:0000256" key="5">
    <source>
        <dbReference type="ARBA" id="ARBA00022737"/>
    </source>
</evidence>
<dbReference type="Pfam" id="PF02209">
    <property type="entry name" value="VHP"/>
    <property type="match status" value="1"/>
</dbReference>
<evidence type="ECO:0000256" key="7">
    <source>
        <dbReference type="ARBA" id="ARBA00023038"/>
    </source>
</evidence>
<dbReference type="InterPro" id="IPR001781">
    <property type="entry name" value="Znf_LIM"/>
</dbReference>
<sequence>MFLYLSTVIDTFQSNFFLTVSTVFHQQAVHSPLEQQKGQRQSGSIPCQNCGKPCKGEVLRVQNKHFHIKCFVCKVCGCDLAQGGFFVRQGEFICTLDYQRLYGTRCFSCEEFIEGEVVSALGKTYHPRCFVCAICKQPFPAGGRVTFNGKECVCEKCTQPVPVNSTASPQAVHNCCGCGKEFKNEQSLVALDKHWHLGCFKCKVCNKVLNAEYISKDGIPYCEADYHAMFGIQCETCKKYITGKVLEAGEKHYHPTCARCARCDQMFGEGEEMYLQGSSIWHPPCRQAARMEEKSKVNLSKFGFFLSCFSFQVTRTSSESITSAPASSASGSPSRVIYAKLGDELLDYKDLAALPKIKAIYNIDRPDMLSYSPYVSYPVEDRTFGESPRQRRPSSPSSNSSLGGYGRYTPSRSPQTYSRPGSESGRSTPSLSTYSDGKSPSSTYVAAPRHFHIPETKVKDNIYRKPPIYKQHGTVQSPYIHCIFVIVCISHAFMLQVYPYDMLAVTHRVRAKLPRDVDRTRLERHLSPEDFYNVFGMTIEQFDRLALWKKNDLKKKARLF</sequence>
<evidence type="ECO:0000256" key="4">
    <source>
        <dbReference type="ARBA" id="ARBA00022723"/>
    </source>
</evidence>
<feature type="region of interest" description="Disordered" evidence="13">
    <location>
        <begin position="382"/>
        <end position="446"/>
    </location>
</feature>
<dbReference type="PANTHER" id="PTHR24213">
    <property type="entry name" value="ACTIN-BINDING LIM PROTEIN"/>
    <property type="match status" value="1"/>
</dbReference>
<evidence type="ECO:0000256" key="13">
    <source>
        <dbReference type="SAM" id="MobiDB-lite"/>
    </source>
</evidence>
<dbReference type="FunFam" id="2.10.110.10:FF:000053">
    <property type="entry name" value="Actin-binding LIM protein family, member 2"/>
    <property type="match status" value="1"/>
</dbReference>
<dbReference type="Gene3D" id="2.10.110.10">
    <property type="entry name" value="Cysteine Rich Protein"/>
    <property type="match status" value="4"/>
</dbReference>
<accession>A0A8C1E8Z7</accession>
<dbReference type="FunFam" id="2.10.110.10:FF:000003">
    <property type="entry name" value="actin-binding LIM protein 1 isoform X1"/>
    <property type="match status" value="1"/>
</dbReference>
<keyword evidence="2" id="KW-0963">Cytoplasm</keyword>
<evidence type="ECO:0000313" key="16">
    <source>
        <dbReference type="Ensembl" id="ENSCCRP00000073165.2"/>
    </source>
</evidence>
<dbReference type="PROSITE" id="PS50023">
    <property type="entry name" value="LIM_DOMAIN_2"/>
    <property type="match status" value="3"/>
</dbReference>
<feature type="domain" description="HP" evidence="15">
    <location>
        <begin position="492"/>
        <end position="560"/>
    </location>
</feature>
<dbReference type="CDD" id="cd09330">
    <property type="entry name" value="LIM4_abLIM"/>
    <property type="match status" value="1"/>
</dbReference>
<protein>
    <recommendedName>
        <fullName evidence="10">Actin-binding LIM protein 2</fullName>
    </recommendedName>
    <alternativeName>
        <fullName evidence="11">Actin-binding LIM protein family member 2</fullName>
    </alternativeName>
</protein>
<dbReference type="SMART" id="SM00132">
    <property type="entry name" value="LIM"/>
    <property type="match status" value="4"/>
</dbReference>
<dbReference type="SUPFAM" id="SSF57716">
    <property type="entry name" value="Glucocorticoid receptor-like (DNA-binding domain)"/>
    <property type="match status" value="6"/>
</dbReference>
<keyword evidence="4 12" id="KW-0479">Metal-binding</keyword>
<keyword evidence="3" id="KW-0597">Phosphoprotein</keyword>
<dbReference type="InterPro" id="IPR036886">
    <property type="entry name" value="Villin_headpiece_dom_sf"/>
</dbReference>
<dbReference type="FunFam" id="2.10.110.10:FF:000007">
    <property type="entry name" value="actin-binding LIM protein 1 isoform X1"/>
    <property type="match status" value="1"/>
</dbReference>
<dbReference type="GO" id="GO:0007010">
    <property type="term" value="P:cytoskeleton organization"/>
    <property type="evidence" value="ECO:0007669"/>
    <property type="project" value="InterPro"/>
</dbReference>